<keyword evidence="9" id="KW-0492">Microsome</keyword>
<dbReference type="GO" id="GO:0042446">
    <property type="term" value="P:hormone biosynthetic process"/>
    <property type="evidence" value="ECO:0007669"/>
    <property type="project" value="TreeGrafter"/>
</dbReference>
<keyword evidence="10" id="KW-0560">Oxidoreductase</keyword>
<dbReference type="Gene3D" id="1.10.630.10">
    <property type="entry name" value="Cytochrome P450"/>
    <property type="match status" value="1"/>
</dbReference>
<evidence type="ECO:0000256" key="11">
    <source>
        <dbReference type="ARBA" id="ARBA00023004"/>
    </source>
</evidence>
<dbReference type="OrthoDB" id="1055148at2759"/>
<comment type="similarity">
    <text evidence="4">Belongs to the cytochrome P450 family.</text>
</comment>
<dbReference type="GO" id="GO:0004508">
    <property type="term" value="F:steroid 17-alpha-monooxygenase activity"/>
    <property type="evidence" value="ECO:0007669"/>
    <property type="project" value="TreeGrafter"/>
</dbReference>
<name>A0A5N4A491_PHOPY</name>
<dbReference type="PRINTS" id="PR00463">
    <property type="entry name" value="EP450I"/>
</dbReference>
<dbReference type="EC" id="1.14.14.1" evidence="5"/>
<evidence type="ECO:0000256" key="3">
    <source>
        <dbReference type="ARBA" id="ARBA00004406"/>
    </source>
</evidence>
<dbReference type="PANTHER" id="PTHR24289:SF21">
    <property type="entry name" value="CYTOCHROME P450 1A"/>
    <property type="match status" value="1"/>
</dbReference>
<accession>A0A5N4A491</accession>
<reference evidence="13 14" key="1">
    <citation type="journal article" date="2018" name="Elife">
        <title>Firefly genomes illuminate parallel origins of bioluminescence in beetles.</title>
        <authorList>
            <person name="Fallon T.R."/>
            <person name="Lower S.E."/>
            <person name="Chang C.H."/>
            <person name="Bessho-Uehara M."/>
            <person name="Martin G.J."/>
            <person name="Bewick A.J."/>
            <person name="Behringer M."/>
            <person name="Debat H.J."/>
            <person name="Wong I."/>
            <person name="Day J.C."/>
            <person name="Suvorov A."/>
            <person name="Silva C.J."/>
            <person name="Stanger-Hall K.F."/>
            <person name="Hall D.W."/>
            <person name="Schmitz R.J."/>
            <person name="Nelson D.R."/>
            <person name="Lewis S.M."/>
            <person name="Shigenobu S."/>
            <person name="Bybee S.M."/>
            <person name="Larracuente A.M."/>
            <person name="Oba Y."/>
            <person name="Weng J.K."/>
        </authorList>
    </citation>
    <scope>NUCLEOTIDE SEQUENCE [LARGE SCALE GENOMIC DNA]</scope>
    <source>
        <strain evidence="13">1611_PpyrPB1</strain>
        <tissue evidence="13">Whole body</tissue>
    </source>
</reference>
<evidence type="ECO:0000256" key="12">
    <source>
        <dbReference type="ARBA" id="ARBA00023033"/>
    </source>
</evidence>
<keyword evidence="6" id="KW-0349">Heme</keyword>
<keyword evidence="14" id="KW-1185">Reference proteome</keyword>
<evidence type="ECO:0000313" key="13">
    <source>
        <dbReference type="EMBL" id="KAB0792140.1"/>
    </source>
</evidence>
<dbReference type="InterPro" id="IPR001128">
    <property type="entry name" value="Cyt_P450"/>
</dbReference>
<keyword evidence="12" id="KW-0503">Monooxygenase</keyword>
<evidence type="ECO:0000256" key="6">
    <source>
        <dbReference type="ARBA" id="ARBA00022617"/>
    </source>
</evidence>
<evidence type="ECO:0000256" key="7">
    <source>
        <dbReference type="ARBA" id="ARBA00022723"/>
    </source>
</evidence>
<dbReference type="AlphaFoldDB" id="A0A5N4A491"/>
<evidence type="ECO:0000256" key="10">
    <source>
        <dbReference type="ARBA" id="ARBA00023002"/>
    </source>
</evidence>
<dbReference type="GO" id="GO:0020037">
    <property type="term" value="F:heme binding"/>
    <property type="evidence" value="ECO:0007669"/>
    <property type="project" value="InterPro"/>
</dbReference>
<dbReference type="EMBL" id="VVIM01000010">
    <property type="protein sequence ID" value="KAB0792140.1"/>
    <property type="molecule type" value="Genomic_DNA"/>
</dbReference>
<dbReference type="GO" id="GO:0005789">
    <property type="term" value="C:endoplasmic reticulum membrane"/>
    <property type="evidence" value="ECO:0007669"/>
    <property type="project" value="UniProtKB-SubCell"/>
</dbReference>
<organism evidence="13 14">
    <name type="scientific">Photinus pyralis</name>
    <name type="common">Common eastern firefly</name>
    <name type="synonym">Lampyris pyralis</name>
    <dbReference type="NCBI Taxonomy" id="7054"/>
    <lineage>
        <taxon>Eukaryota</taxon>
        <taxon>Metazoa</taxon>
        <taxon>Ecdysozoa</taxon>
        <taxon>Arthropoda</taxon>
        <taxon>Hexapoda</taxon>
        <taxon>Insecta</taxon>
        <taxon>Pterygota</taxon>
        <taxon>Neoptera</taxon>
        <taxon>Endopterygota</taxon>
        <taxon>Coleoptera</taxon>
        <taxon>Polyphaga</taxon>
        <taxon>Elateriformia</taxon>
        <taxon>Elateroidea</taxon>
        <taxon>Lampyridae</taxon>
        <taxon>Lampyrinae</taxon>
        <taxon>Photinus</taxon>
    </lineage>
</organism>
<dbReference type="GO" id="GO:0005506">
    <property type="term" value="F:iron ion binding"/>
    <property type="evidence" value="ECO:0007669"/>
    <property type="project" value="InterPro"/>
</dbReference>
<dbReference type="Proteomes" id="UP000327044">
    <property type="component" value="Unassembled WGS sequence"/>
</dbReference>
<comment type="cofactor">
    <cofactor evidence="1">
        <name>heme</name>
        <dbReference type="ChEBI" id="CHEBI:30413"/>
    </cofactor>
</comment>
<dbReference type="InterPro" id="IPR036396">
    <property type="entry name" value="Cyt_P450_sf"/>
</dbReference>
<dbReference type="GO" id="GO:0042448">
    <property type="term" value="P:progesterone metabolic process"/>
    <property type="evidence" value="ECO:0007669"/>
    <property type="project" value="TreeGrafter"/>
</dbReference>
<protein>
    <recommendedName>
        <fullName evidence="5">unspecific monooxygenase</fullName>
        <ecNumber evidence="5">1.14.14.1</ecNumber>
    </recommendedName>
</protein>
<keyword evidence="7" id="KW-0479">Metal-binding</keyword>
<dbReference type="InterPro" id="IPR002401">
    <property type="entry name" value="Cyt_P450_E_grp-I"/>
</dbReference>
<proteinExistence type="inferred from homology"/>
<dbReference type="InParanoid" id="A0A5N4A491"/>
<evidence type="ECO:0000256" key="2">
    <source>
        <dbReference type="ARBA" id="ARBA00004174"/>
    </source>
</evidence>
<comment type="subcellular location">
    <subcellularLocation>
        <location evidence="3">Endoplasmic reticulum membrane</location>
        <topology evidence="3">Peripheral membrane protein</topology>
    </subcellularLocation>
    <subcellularLocation>
        <location evidence="2">Microsome membrane</location>
        <topology evidence="2">Peripheral membrane protein</topology>
    </subcellularLocation>
</comment>
<evidence type="ECO:0000256" key="1">
    <source>
        <dbReference type="ARBA" id="ARBA00001971"/>
    </source>
</evidence>
<evidence type="ECO:0000256" key="5">
    <source>
        <dbReference type="ARBA" id="ARBA00012109"/>
    </source>
</evidence>
<sequence>MDVLLQRQASAVIEGMKSRIQESGTMCVNHLFSVQTLASVCTLMTGTETNTQGEEFKKLYGVMENFSENISFTSSAFGMFPLLRYLCPEYCGYNTYVDMHQKITAFFHQKVKAFWPDGFIRRYQEVIDSGKEDGFCEDQLLAICLDMLVGGFETTNNALGFLFFHILRHPDVRRRVQDEIDSVVGRSTLPSLDDRPRLQYLECVVLETLRAFSGRLFLGPRRAIKDAVLHSKGHPHTVTTKGHASRSKLSF</sequence>
<evidence type="ECO:0000313" key="14">
    <source>
        <dbReference type="Proteomes" id="UP000327044"/>
    </source>
</evidence>
<comment type="caution">
    <text evidence="13">The sequence shown here is derived from an EMBL/GenBank/DDBJ whole genome shotgun (WGS) entry which is preliminary data.</text>
</comment>
<keyword evidence="11" id="KW-0408">Iron</keyword>
<dbReference type="SUPFAM" id="SSF48264">
    <property type="entry name" value="Cytochrome P450"/>
    <property type="match status" value="1"/>
</dbReference>
<dbReference type="PANTHER" id="PTHR24289">
    <property type="entry name" value="STEROID 17-ALPHA-HYDROXYLASE/17,20 LYASE"/>
    <property type="match status" value="1"/>
</dbReference>
<gene>
    <name evidence="13" type="ORF">PPYR_14101</name>
</gene>
<evidence type="ECO:0000256" key="9">
    <source>
        <dbReference type="ARBA" id="ARBA00022848"/>
    </source>
</evidence>
<evidence type="ECO:0000256" key="8">
    <source>
        <dbReference type="ARBA" id="ARBA00022824"/>
    </source>
</evidence>
<evidence type="ECO:0000256" key="4">
    <source>
        <dbReference type="ARBA" id="ARBA00010617"/>
    </source>
</evidence>
<dbReference type="Pfam" id="PF00067">
    <property type="entry name" value="p450"/>
    <property type="match status" value="1"/>
</dbReference>
<keyword evidence="8" id="KW-0256">Endoplasmic reticulum</keyword>